<dbReference type="InterPro" id="IPR052900">
    <property type="entry name" value="Phospholipid_Metab_Enz"/>
</dbReference>
<dbReference type="PANTHER" id="PTHR43606">
    <property type="entry name" value="PHOSPHATASE, PUTATIVE (AFU_ORTHOLOGUE AFUA_6G08710)-RELATED"/>
    <property type="match status" value="1"/>
</dbReference>
<dbReference type="InterPro" id="IPR038607">
    <property type="entry name" value="PhoD-like_sf"/>
</dbReference>
<protein>
    <submittedName>
        <fullName evidence="2">PhoD-like phosphatase</fullName>
    </submittedName>
</protein>
<dbReference type="AlphaFoldDB" id="A0A9P9BJB3"/>
<name>A0A9P9BJB3_9PEZI</name>
<gene>
    <name evidence="2" type="ORF">B0I36DRAFT_250487</name>
</gene>
<evidence type="ECO:0000313" key="2">
    <source>
        <dbReference type="EMBL" id="KAH7025058.1"/>
    </source>
</evidence>
<dbReference type="RefSeq" id="XP_046008606.1">
    <property type="nucleotide sequence ID" value="XM_046150545.1"/>
</dbReference>
<dbReference type="InterPro" id="IPR018946">
    <property type="entry name" value="PhoD-like_MPP"/>
</dbReference>
<evidence type="ECO:0000313" key="3">
    <source>
        <dbReference type="Proteomes" id="UP000756346"/>
    </source>
</evidence>
<proteinExistence type="predicted"/>
<dbReference type="OrthoDB" id="2100241at2759"/>
<dbReference type="SUPFAM" id="SSF56300">
    <property type="entry name" value="Metallo-dependent phosphatases"/>
    <property type="match status" value="1"/>
</dbReference>
<dbReference type="Proteomes" id="UP000756346">
    <property type="component" value="Unassembled WGS sequence"/>
</dbReference>
<reference evidence="2" key="1">
    <citation type="journal article" date="2021" name="Nat. Commun.">
        <title>Genetic determinants of endophytism in the Arabidopsis root mycobiome.</title>
        <authorList>
            <person name="Mesny F."/>
            <person name="Miyauchi S."/>
            <person name="Thiergart T."/>
            <person name="Pickel B."/>
            <person name="Atanasova L."/>
            <person name="Karlsson M."/>
            <person name="Huettel B."/>
            <person name="Barry K.W."/>
            <person name="Haridas S."/>
            <person name="Chen C."/>
            <person name="Bauer D."/>
            <person name="Andreopoulos W."/>
            <person name="Pangilinan J."/>
            <person name="LaButti K."/>
            <person name="Riley R."/>
            <person name="Lipzen A."/>
            <person name="Clum A."/>
            <person name="Drula E."/>
            <person name="Henrissat B."/>
            <person name="Kohler A."/>
            <person name="Grigoriev I.V."/>
            <person name="Martin F.M."/>
            <person name="Hacquard S."/>
        </authorList>
    </citation>
    <scope>NUCLEOTIDE SEQUENCE</scope>
    <source>
        <strain evidence="2">MPI-CAGE-CH-0230</strain>
    </source>
</reference>
<dbReference type="PANTHER" id="PTHR43606:SF2">
    <property type="entry name" value="ALKALINE PHOSPHATASE FAMILY PROTEIN (AFU_ORTHOLOGUE AFUA_5G03860)"/>
    <property type="match status" value="1"/>
</dbReference>
<dbReference type="Gene3D" id="3.60.21.70">
    <property type="entry name" value="PhoD-like phosphatase"/>
    <property type="match status" value="1"/>
</dbReference>
<evidence type="ECO:0000259" key="1">
    <source>
        <dbReference type="Pfam" id="PF09423"/>
    </source>
</evidence>
<sequence length="551" mass="62116">MLDAAFAAATLSLRFTTVLFVRHHPIGPRYLPRIYAACGAYLTLVAVHCLSFIRGPSDSRPNPRRHLLGIALLGWLDLARRPILSALTVLVNVLCLLATVDFIYRGHILYPSADSSFSRLGFVSVSSASIAIRAPNTTAVELQYRGQNDKGEGIDSWTVAETIRTSDESDWTGIFHINGLTPGTEYTYRTNASHEGTFKTSPSTLKKFTFVSTSCIKPFYPYNPLNHALRIPGLEHLGRFASQRTIDFVLFLGDFIYIDLPLPLGWSREHYTTLYRQVYASPSWSTAALRNVPWLHVYDDHEIVNDYHSEQLLNSTAAGSAAAAIDYDSALHPYFHYQGHANPPSSEKFGQGEAYYTFSHGDVAFFVLDTRRYRSAPDTPDRVGEKTMLGAKQLADLRRWLETEDKWKVVVSSVPFTRNWRGPDAADSWAGYLAEREVVFEMMRKTEGVVILSGDRHEHATTLFPASTSTDPRGKDIIEFSTSALNQFFEPFSRHHRQIEDTDVAIANFYKGNSKFAAVTFDTSNSSRWITDFELVIDGVVTWTYQWVFVR</sequence>
<comment type="caution">
    <text evidence="2">The sequence shown here is derived from an EMBL/GenBank/DDBJ whole genome shotgun (WGS) entry which is preliminary data.</text>
</comment>
<keyword evidence="3" id="KW-1185">Reference proteome</keyword>
<dbReference type="GeneID" id="70180091"/>
<dbReference type="CDD" id="cd07389">
    <property type="entry name" value="MPP_PhoD"/>
    <property type="match status" value="1"/>
</dbReference>
<feature type="domain" description="PhoD-like phosphatase metallophosphatase" evidence="1">
    <location>
        <begin position="241"/>
        <end position="506"/>
    </location>
</feature>
<dbReference type="InterPro" id="IPR029052">
    <property type="entry name" value="Metallo-depent_PP-like"/>
</dbReference>
<dbReference type="EMBL" id="JAGTJQ010000009">
    <property type="protein sequence ID" value="KAH7025058.1"/>
    <property type="molecule type" value="Genomic_DNA"/>
</dbReference>
<accession>A0A9P9BJB3</accession>
<organism evidence="2 3">
    <name type="scientific">Microdochium trichocladiopsis</name>
    <dbReference type="NCBI Taxonomy" id="1682393"/>
    <lineage>
        <taxon>Eukaryota</taxon>
        <taxon>Fungi</taxon>
        <taxon>Dikarya</taxon>
        <taxon>Ascomycota</taxon>
        <taxon>Pezizomycotina</taxon>
        <taxon>Sordariomycetes</taxon>
        <taxon>Xylariomycetidae</taxon>
        <taxon>Xylariales</taxon>
        <taxon>Microdochiaceae</taxon>
        <taxon>Microdochium</taxon>
    </lineage>
</organism>
<dbReference type="Pfam" id="PF09423">
    <property type="entry name" value="PhoD"/>
    <property type="match status" value="1"/>
</dbReference>